<dbReference type="InterPro" id="IPR001750">
    <property type="entry name" value="ND/Mrp_TM"/>
</dbReference>
<evidence type="ECO:0000259" key="19">
    <source>
        <dbReference type="Pfam" id="PF00662"/>
    </source>
</evidence>
<dbReference type="InterPro" id="IPR010934">
    <property type="entry name" value="NADH_DH_su5_C"/>
</dbReference>
<proteinExistence type="inferred from homology"/>
<evidence type="ECO:0000256" key="14">
    <source>
        <dbReference type="ARBA" id="ARBA00023128"/>
    </source>
</evidence>
<evidence type="ECO:0000256" key="13">
    <source>
        <dbReference type="ARBA" id="ARBA00023075"/>
    </source>
</evidence>
<feature type="transmembrane region" description="Helical" evidence="17">
    <location>
        <begin position="179"/>
        <end position="196"/>
    </location>
</feature>
<keyword evidence="6" id="KW-0679">Respiratory chain</keyword>
<keyword evidence="5 17" id="KW-0813">Transport</keyword>
<feature type="transmembrane region" description="Helical" evidence="17">
    <location>
        <begin position="494"/>
        <end position="518"/>
    </location>
</feature>
<feature type="transmembrane region" description="Helical" evidence="17">
    <location>
        <begin position="380"/>
        <end position="401"/>
    </location>
</feature>
<name>A0A8F6U704_9INSE</name>
<evidence type="ECO:0000256" key="9">
    <source>
        <dbReference type="ARBA" id="ARBA00022967"/>
    </source>
</evidence>
<dbReference type="AlphaFoldDB" id="A0A8F6U704"/>
<feature type="transmembrane region" description="Helical" evidence="17">
    <location>
        <begin position="153"/>
        <end position="173"/>
    </location>
</feature>
<keyword evidence="12 17" id="KW-0520">NAD</keyword>
<dbReference type="PANTHER" id="PTHR42829:SF2">
    <property type="entry name" value="NADH-UBIQUINONE OXIDOREDUCTASE CHAIN 5"/>
    <property type="match status" value="1"/>
</dbReference>
<accession>A0A8F6U704</accession>
<keyword evidence="9" id="KW-1278">Translocase</keyword>
<comment type="function">
    <text evidence="17">Core subunit of the mitochondrial membrane respiratory chain NADH dehydrogenase (Complex I) which catalyzes electron transfer from NADH through the respiratory chain, using ubiquinone as an electron acceptor. Essential for the catalytic activity and assembly of complex I.</text>
</comment>
<evidence type="ECO:0000313" key="21">
    <source>
        <dbReference type="EMBL" id="QXT45728.1"/>
    </source>
</evidence>
<evidence type="ECO:0000259" key="18">
    <source>
        <dbReference type="Pfam" id="PF00361"/>
    </source>
</evidence>
<feature type="transmembrane region" description="Helical" evidence="17">
    <location>
        <begin position="300"/>
        <end position="320"/>
    </location>
</feature>
<evidence type="ECO:0000256" key="2">
    <source>
        <dbReference type="ARBA" id="ARBA00004448"/>
    </source>
</evidence>
<dbReference type="InterPro" id="IPR001516">
    <property type="entry name" value="Proton_antipo_N"/>
</dbReference>
<keyword evidence="13 17" id="KW-0830">Ubiquinone</keyword>
<feature type="transmembrane region" description="Helical" evidence="17">
    <location>
        <begin position="422"/>
        <end position="446"/>
    </location>
</feature>
<comment type="catalytic activity">
    <reaction evidence="16 17">
        <text>a ubiquinone + NADH + 5 H(+)(in) = a ubiquinol + NAD(+) + 4 H(+)(out)</text>
        <dbReference type="Rhea" id="RHEA:29091"/>
        <dbReference type="Rhea" id="RHEA-COMP:9565"/>
        <dbReference type="Rhea" id="RHEA-COMP:9566"/>
        <dbReference type="ChEBI" id="CHEBI:15378"/>
        <dbReference type="ChEBI" id="CHEBI:16389"/>
        <dbReference type="ChEBI" id="CHEBI:17976"/>
        <dbReference type="ChEBI" id="CHEBI:57540"/>
        <dbReference type="ChEBI" id="CHEBI:57945"/>
        <dbReference type="EC" id="7.1.1.2"/>
    </reaction>
</comment>
<reference evidence="21" key="1">
    <citation type="journal article" date="2021" name="Insects">
        <title>Phylogenetic Relationships among Three Subfamilies within Heptageniidae (Insecta: Ephemeroptera) along with Low-Temperature Selection Pressure Analyses Using Mitogenomes.</title>
        <authorList>
            <person name="Xu X.-D."/>
            <person name="Guan J.-Y."/>
            <person name="Zhang Z.-Y."/>
            <person name="Cao Y.-R."/>
            <person name="Cai Y.-Y."/>
            <person name="Storey K.B."/>
            <person name="Yu D.-N."/>
            <person name="Zhang J.-Y."/>
        </authorList>
    </citation>
    <scope>NUCLEOTIDE SEQUENCE</scope>
</reference>
<evidence type="ECO:0000256" key="7">
    <source>
        <dbReference type="ARBA" id="ARBA00022692"/>
    </source>
</evidence>
<dbReference type="InterPro" id="IPR003945">
    <property type="entry name" value="NU5C-like"/>
</dbReference>
<feature type="domain" description="NADH-Ubiquinone oxidoreductase (complex I) chain 5 N-terminal" evidence="19">
    <location>
        <begin position="44"/>
        <end position="91"/>
    </location>
</feature>
<evidence type="ECO:0000256" key="8">
    <source>
        <dbReference type="ARBA" id="ARBA00022792"/>
    </source>
</evidence>
<comment type="subcellular location">
    <subcellularLocation>
        <location evidence="2">Mitochondrion inner membrane</location>
        <topology evidence="2">Multi-pass membrane protein</topology>
    </subcellularLocation>
</comment>
<keyword evidence="11 17" id="KW-1133">Transmembrane helix</keyword>
<feature type="transmembrane region" description="Helical" evidence="17">
    <location>
        <begin position="274"/>
        <end position="294"/>
    </location>
</feature>
<comment type="function">
    <text evidence="1">Core subunit of the mitochondrial membrane respiratory chain NADH dehydrogenase (Complex I) that is believed to belong to the minimal assembly required for catalysis. Complex I functions in the transfer of electrons from NADH to the respiratory chain. The immediate electron acceptor for the enzyme is believed to be ubiquinone.</text>
</comment>
<keyword evidence="10" id="KW-0249">Electron transport</keyword>
<protein>
    <recommendedName>
        <fullName evidence="4 17">NADH-ubiquinone oxidoreductase chain 5</fullName>
        <ecNumber evidence="3 17">7.1.1.2</ecNumber>
    </recommendedName>
</protein>
<dbReference type="EMBL" id="MK642298">
    <property type="protein sequence ID" value="QXT45728.1"/>
    <property type="molecule type" value="Genomic_DNA"/>
</dbReference>
<dbReference type="PANTHER" id="PTHR42829">
    <property type="entry name" value="NADH-UBIQUINONE OXIDOREDUCTASE CHAIN 5"/>
    <property type="match status" value="1"/>
</dbReference>
<feature type="transmembrane region" description="Helical" evidence="17">
    <location>
        <begin position="217"/>
        <end position="235"/>
    </location>
</feature>
<geneLocation type="mitochondrion" evidence="21"/>
<evidence type="ECO:0000256" key="10">
    <source>
        <dbReference type="ARBA" id="ARBA00022982"/>
    </source>
</evidence>
<evidence type="ECO:0000259" key="20">
    <source>
        <dbReference type="Pfam" id="PF06455"/>
    </source>
</evidence>
<evidence type="ECO:0000256" key="12">
    <source>
        <dbReference type="ARBA" id="ARBA00023027"/>
    </source>
</evidence>
<dbReference type="Pfam" id="PF06455">
    <property type="entry name" value="NADH5_C"/>
    <property type="match status" value="1"/>
</dbReference>
<dbReference type="GO" id="GO:0003954">
    <property type="term" value="F:NADH dehydrogenase activity"/>
    <property type="evidence" value="ECO:0007669"/>
    <property type="project" value="TreeGrafter"/>
</dbReference>
<gene>
    <name evidence="21" type="primary">ND5</name>
</gene>
<feature type="transmembrane region" description="Helical" evidence="17">
    <location>
        <begin position="50"/>
        <end position="76"/>
    </location>
</feature>
<dbReference type="EC" id="7.1.1.2" evidence="3 17"/>
<keyword evidence="7 17" id="KW-0812">Transmembrane</keyword>
<keyword evidence="14 17" id="KW-0496">Mitochondrion</keyword>
<evidence type="ECO:0000256" key="17">
    <source>
        <dbReference type="RuleBase" id="RU003404"/>
    </source>
</evidence>
<feature type="transmembrane region" description="Helical" evidence="17">
    <location>
        <begin position="7"/>
        <end position="30"/>
    </location>
</feature>
<sequence>MLWNLSICFISFVFLFMMSLSLFTLGVLSLLKEITYFIEWEVVSLQSSSIVMTFLFDWMSLIFMSFVLLISSLVIYYSEEYMSGDYNINRFILLVLMFVMSMMLLIISPNLISILLGWDGLGLVSYCLVIYYQNVKSYNAGMLTALSNRIGDVALLLAIAWMLNFGSFNYIYYLEAMKGTWEMGLVGCLVVLAAMTKSAQIPFSAWLPAAMAAPTPVSALVHSSTLVTAGVYLLIRFSPLIEGTGVTSFLLLISGLTMFMAGLGANFEFDLKKIIALSTLSQLGLMMSILSLGFYKLAYFHLLTHALFKALLFMCAGAVIHNMKDSQDIRNMGSLVSQMPYTSACLNVANLALCGMPFLAGFYSKDLILEMATLSYLNSFSFFLFFFSTGLTMCYSLRLVYYSMTSDFYPGVCHPMNDEGHIMLRGMSGLLLMSVVGGSMMSWILFPTPEMICLPIGLKTLALSVSLSGGWLGYELAKFKVGEDMKSLQQYSPVVFMGSMWFMPFLSTYGVSGVPLALGSKLVKSMDQGWSEAFGGQGLYKSLEHSSVLNQWLQDNNLKIYLTIFTFWIVILVGMSWI</sequence>
<dbReference type="GO" id="GO:0005743">
    <property type="term" value="C:mitochondrial inner membrane"/>
    <property type="evidence" value="ECO:0007669"/>
    <property type="project" value="UniProtKB-SubCell"/>
</dbReference>
<feature type="transmembrane region" description="Helical" evidence="17">
    <location>
        <begin position="341"/>
        <end position="360"/>
    </location>
</feature>
<evidence type="ECO:0000256" key="5">
    <source>
        <dbReference type="ARBA" id="ARBA00022448"/>
    </source>
</evidence>
<evidence type="ECO:0000256" key="16">
    <source>
        <dbReference type="ARBA" id="ARBA00049551"/>
    </source>
</evidence>
<comment type="similarity">
    <text evidence="17">Belongs to the complex I subunit 5 family.</text>
</comment>
<feature type="domain" description="NADH dehydrogenase subunit 5 C-terminal" evidence="20">
    <location>
        <begin position="395"/>
        <end position="575"/>
    </location>
</feature>
<keyword evidence="8" id="KW-0999">Mitochondrion inner membrane</keyword>
<feature type="domain" description="NADH:quinone oxidoreductase/Mrp antiporter transmembrane" evidence="18">
    <location>
        <begin position="108"/>
        <end position="391"/>
    </location>
</feature>
<evidence type="ECO:0000256" key="4">
    <source>
        <dbReference type="ARBA" id="ARBA00021096"/>
    </source>
</evidence>
<feature type="transmembrane region" description="Helical" evidence="17">
    <location>
        <begin position="452"/>
        <end position="474"/>
    </location>
</feature>
<evidence type="ECO:0000256" key="15">
    <source>
        <dbReference type="ARBA" id="ARBA00023136"/>
    </source>
</evidence>
<keyword evidence="15 17" id="KW-0472">Membrane</keyword>
<feature type="transmembrane region" description="Helical" evidence="17">
    <location>
        <begin position="558"/>
        <end position="577"/>
    </location>
</feature>
<dbReference type="GO" id="GO:0042773">
    <property type="term" value="P:ATP synthesis coupled electron transport"/>
    <property type="evidence" value="ECO:0007669"/>
    <property type="project" value="InterPro"/>
</dbReference>
<organism evidence="21">
    <name type="scientific">Epeorus dayongensis</name>
    <dbReference type="NCBI Taxonomy" id="2783890"/>
    <lineage>
        <taxon>Eukaryota</taxon>
        <taxon>Metazoa</taxon>
        <taxon>Ecdysozoa</taxon>
        <taxon>Arthropoda</taxon>
        <taxon>Hexapoda</taxon>
        <taxon>Insecta</taxon>
        <taxon>Pterygota</taxon>
        <taxon>Palaeoptera</taxon>
        <taxon>Ephemeroptera</taxon>
        <taxon>Setisura</taxon>
        <taxon>Heptageniidae</taxon>
        <taxon>Epeorus</taxon>
    </lineage>
</organism>
<feature type="transmembrane region" description="Helical" evidence="17">
    <location>
        <begin position="88"/>
        <end position="107"/>
    </location>
</feature>
<evidence type="ECO:0000256" key="6">
    <source>
        <dbReference type="ARBA" id="ARBA00022660"/>
    </source>
</evidence>
<dbReference type="Pfam" id="PF00361">
    <property type="entry name" value="Proton_antipo_M"/>
    <property type="match status" value="1"/>
</dbReference>
<evidence type="ECO:0000256" key="3">
    <source>
        <dbReference type="ARBA" id="ARBA00012944"/>
    </source>
</evidence>
<evidence type="ECO:0000256" key="1">
    <source>
        <dbReference type="ARBA" id="ARBA00003257"/>
    </source>
</evidence>
<dbReference type="PRINTS" id="PR01434">
    <property type="entry name" value="NADHDHGNASE5"/>
</dbReference>
<feature type="transmembrane region" description="Helical" evidence="17">
    <location>
        <begin position="247"/>
        <end position="267"/>
    </location>
</feature>
<dbReference type="GO" id="GO:0008137">
    <property type="term" value="F:NADH dehydrogenase (ubiquinone) activity"/>
    <property type="evidence" value="ECO:0007669"/>
    <property type="project" value="UniProtKB-EC"/>
</dbReference>
<feature type="transmembrane region" description="Helical" evidence="17">
    <location>
        <begin position="113"/>
        <end position="132"/>
    </location>
</feature>
<dbReference type="Pfam" id="PF00662">
    <property type="entry name" value="Proton_antipo_N"/>
    <property type="match status" value="1"/>
</dbReference>
<dbReference type="GO" id="GO:0015990">
    <property type="term" value="P:electron transport coupled proton transport"/>
    <property type="evidence" value="ECO:0007669"/>
    <property type="project" value="TreeGrafter"/>
</dbReference>
<evidence type="ECO:0000256" key="11">
    <source>
        <dbReference type="ARBA" id="ARBA00022989"/>
    </source>
</evidence>